<name>A0A6A4GDT6_9AGAR</name>
<evidence type="ECO:0000259" key="2">
    <source>
        <dbReference type="PROSITE" id="PS51253"/>
    </source>
</evidence>
<protein>
    <recommendedName>
        <fullName evidence="2">HTH CENPB-type domain-containing protein</fullName>
    </recommendedName>
</protein>
<feature type="non-terminal residue" evidence="3">
    <location>
        <position position="1"/>
    </location>
</feature>
<dbReference type="Proteomes" id="UP000799118">
    <property type="component" value="Unassembled WGS sequence"/>
</dbReference>
<proteinExistence type="predicted"/>
<accession>A0A6A4GDT6</accession>
<evidence type="ECO:0000256" key="1">
    <source>
        <dbReference type="ARBA" id="ARBA00023125"/>
    </source>
</evidence>
<keyword evidence="1" id="KW-0238">DNA-binding</keyword>
<evidence type="ECO:0000313" key="4">
    <source>
        <dbReference type="Proteomes" id="UP000799118"/>
    </source>
</evidence>
<dbReference type="AlphaFoldDB" id="A0A6A4GDT6"/>
<gene>
    <name evidence="3" type="ORF">BT96DRAFT_843456</name>
</gene>
<feature type="domain" description="HTH CENPB-type" evidence="2">
    <location>
        <begin position="22"/>
        <end position="79"/>
    </location>
</feature>
<dbReference type="PROSITE" id="PS51253">
    <property type="entry name" value="HTH_CENPB"/>
    <property type="match status" value="1"/>
</dbReference>
<dbReference type="GO" id="GO:0003677">
    <property type="term" value="F:DNA binding"/>
    <property type="evidence" value="ECO:0007669"/>
    <property type="project" value="UniProtKB-KW"/>
</dbReference>
<sequence length="79" mass="8850">KKFQVDKMAISQGAAGKRTTQEFNATKQKITPIEEKALADWILHSAERGLPPTHEQIKSYANAILQKRAALQYEEVGLN</sequence>
<dbReference type="Pfam" id="PF03221">
    <property type="entry name" value="HTH_Tnp_Tc5"/>
    <property type="match status" value="1"/>
</dbReference>
<dbReference type="InterPro" id="IPR006600">
    <property type="entry name" value="HTH_CenpB_DNA-bd_dom"/>
</dbReference>
<reference evidence="3" key="1">
    <citation type="journal article" date="2019" name="Environ. Microbiol.">
        <title>Fungal ecological strategies reflected in gene transcription - a case study of two litter decomposers.</title>
        <authorList>
            <person name="Barbi F."/>
            <person name="Kohler A."/>
            <person name="Barry K."/>
            <person name="Baskaran P."/>
            <person name="Daum C."/>
            <person name="Fauchery L."/>
            <person name="Ihrmark K."/>
            <person name="Kuo A."/>
            <person name="LaButti K."/>
            <person name="Lipzen A."/>
            <person name="Morin E."/>
            <person name="Grigoriev I.V."/>
            <person name="Henrissat B."/>
            <person name="Lindahl B."/>
            <person name="Martin F."/>
        </authorList>
    </citation>
    <scope>NUCLEOTIDE SEQUENCE</scope>
    <source>
        <strain evidence="3">JB14</strain>
    </source>
</reference>
<dbReference type="OrthoDB" id="3197907at2759"/>
<evidence type="ECO:0000313" key="3">
    <source>
        <dbReference type="EMBL" id="KAE9383706.1"/>
    </source>
</evidence>
<keyword evidence="4" id="KW-1185">Reference proteome</keyword>
<dbReference type="EMBL" id="ML770356">
    <property type="protein sequence ID" value="KAE9383706.1"/>
    <property type="molecule type" value="Genomic_DNA"/>
</dbReference>
<organism evidence="3 4">
    <name type="scientific">Gymnopus androsaceus JB14</name>
    <dbReference type="NCBI Taxonomy" id="1447944"/>
    <lineage>
        <taxon>Eukaryota</taxon>
        <taxon>Fungi</taxon>
        <taxon>Dikarya</taxon>
        <taxon>Basidiomycota</taxon>
        <taxon>Agaricomycotina</taxon>
        <taxon>Agaricomycetes</taxon>
        <taxon>Agaricomycetidae</taxon>
        <taxon>Agaricales</taxon>
        <taxon>Marasmiineae</taxon>
        <taxon>Omphalotaceae</taxon>
        <taxon>Gymnopus</taxon>
    </lineage>
</organism>